<name>A0ACC2H127_DALPE</name>
<sequence>MVVDYNLLEGLLSNPVDRLKIVHWLEETNHVVTNKKSVQEIASQVLAGQRTPGPPEQQQESIESNDSQTQGDTGKRHTTFITEKTTPAECTTVLHVAKFKFLEVFRKANESLPLSSEEHRWYLYYLEALFILKHMQRPAVVKNMTVEEWCQRKVEMTKNGRMAVIGVKEHKTGAQDVANICLDEEEENWMDTYYRHTRPVFLRNSDPEIDDESDRFFISSSGLPLYNPSNDVRIFQKRNNVLIVSSRQAQKGLEMSSFSDAQKGLVADHLSHSTATAEKHHQLKTTETATLGNERISDIINPTELLRKGNYAERVGAGAPVYLAAVLEYLTAEILELAGNAARDNKKTRIIPRHLQLAVRNDEELNKLLGGVTIAQGGVLPNIQAVLLPKKTEKAVKAK</sequence>
<proteinExistence type="predicted"/>
<dbReference type="Proteomes" id="UP001157502">
    <property type="component" value="Chromosome 7"/>
</dbReference>
<protein>
    <submittedName>
        <fullName evidence="1">Uncharacterized protein</fullName>
    </submittedName>
</protein>
<gene>
    <name evidence="1" type="ORF">DPEC_G00094750</name>
</gene>
<reference evidence="1" key="1">
    <citation type="submission" date="2021-05" db="EMBL/GenBank/DDBJ databases">
        <authorList>
            <person name="Pan Q."/>
            <person name="Jouanno E."/>
            <person name="Zahm M."/>
            <person name="Klopp C."/>
            <person name="Cabau C."/>
            <person name="Louis A."/>
            <person name="Berthelot C."/>
            <person name="Parey E."/>
            <person name="Roest Crollius H."/>
            <person name="Montfort J."/>
            <person name="Robinson-Rechavi M."/>
            <person name="Bouchez O."/>
            <person name="Lampietro C."/>
            <person name="Lopez Roques C."/>
            <person name="Donnadieu C."/>
            <person name="Postlethwait J."/>
            <person name="Bobe J."/>
            <person name="Dillon D."/>
            <person name="Chandos A."/>
            <person name="von Hippel F."/>
            <person name="Guiguen Y."/>
        </authorList>
    </citation>
    <scope>NUCLEOTIDE SEQUENCE</scope>
    <source>
        <strain evidence="1">YG-Jan2019</strain>
    </source>
</reference>
<accession>A0ACC2H127</accession>
<organism evidence="1 2">
    <name type="scientific">Dallia pectoralis</name>
    <name type="common">Alaska blackfish</name>
    <dbReference type="NCBI Taxonomy" id="75939"/>
    <lineage>
        <taxon>Eukaryota</taxon>
        <taxon>Metazoa</taxon>
        <taxon>Chordata</taxon>
        <taxon>Craniata</taxon>
        <taxon>Vertebrata</taxon>
        <taxon>Euteleostomi</taxon>
        <taxon>Actinopterygii</taxon>
        <taxon>Neopterygii</taxon>
        <taxon>Teleostei</taxon>
        <taxon>Protacanthopterygii</taxon>
        <taxon>Esociformes</taxon>
        <taxon>Umbridae</taxon>
        <taxon>Dallia</taxon>
    </lineage>
</organism>
<dbReference type="EMBL" id="CM055734">
    <property type="protein sequence ID" value="KAJ8009748.1"/>
    <property type="molecule type" value="Genomic_DNA"/>
</dbReference>
<evidence type="ECO:0000313" key="2">
    <source>
        <dbReference type="Proteomes" id="UP001157502"/>
    </source>
</evidence>
<evidence type="ECO:0000313" key="1">
    <source>
        <dbReference type="EMBL" id="KAJ8009748.1"/>
    </source>
</evidence>
<comment type="caution">
    <text evidence="1">The sequence shown here is derived from an EMBL/GenBank/DDBJ whole genome shotgun (WGS) entry which is preliminary data.</text>
</comment>
<keyword evidence="2" id="KW-1185">Reference proteome</keyword>